<proteinExistence type="predicted"/>
<evidence type="ECO:0000313" key="3">
    <source>
        <dbReference type="Proteomes" id="UP001224516"/>
    </source>
</evidence>
<organism evidence="2 3">
    <name type="scientific">Chromobacterium amazonense</name>
    <dbReference type="NCBI Taxonomy" id="1382803"/>
    <lineage>
        <taxon>Bacteria</taxon>
        <taxon>Pseudomonadati</taxon>
        <taxon>Pseudomonadota</taxon>
        <taxon>Betaproteobacteria</taxon>
        <taxon>Neisseriales</taxon>
        <taxon>Chromobacteriaceae</taxon>
        <taxon>Chromobacterium</taxon>
    </lineage>
</organism>
<dbReference type="Gene3D" id="3.40.190.10">
    <property type="entry name" value="Periplasmic binding protein-like II"/>
    <property type="match status" value="2"/>
</dbReference>
<dbReference type="SUPFAM" id="SSF53850">
    <property type="entry name" value="Periplasmic binding protein-like II"/>
    <property type="match status" value="1"/>
</dbReference>
<dbReference type="EMBL" id="JAVFJF020000031">
    <property type="protein sequence ID" value="MEJ8675894.1"/>
    <property type="molecule type" value="Genomic_DNA"/>
</dbReference>
<feature type="signal peptide" evidence="1">
    <location>
        <begin position="1"/>
        <end position="20"/>
    </location>
</feature>
<dbReference type="Proteomes" id="UP001224516">
    <property type="component" value="Unassembled WGS sequence"/>
</dbReference>
<evidence type="ECO:0000313" key="2">
    <source>
        <dbReference type="EMBL" id="MEJ8675894.1"/>
    </source>
</evidence>
<evidence type="ECO:0000256" key="1">
    <source>
        <dbReference type="SAM" id="SignalP"/>
    </source>
</evidence>
<accession>A0ABU8V411</accession>
<gene>
    <name evidence="2" type="ORF">QCL97_014250</name>
</gene>
<protein>
    <submittedName>
        <fullName evidence="2">Transporter substrate-binding domain-containing protein</fullName>
    </submittedName>
</protein>
<keyword evidence="1" id="KW-0732">Signal</keyword>
<dbReference type="RefSeq" id="WP_307910852.1">
    <property type="nucleotide sequence ID" value="NZ_JAVFJF020000031.1"/>
</dbReference>
<comment type="caution">
    <text evidence="2">The sequence shown here is derived from an EMBL/GenBank/DDBJ whole genome shotgun (WGS) entry which is preliminary data.</text>
</comment>
<reference evidence="2 3" key="1">
    <citation type="submission" date="2023-12" db="EMBL/GenBank/DDBJ databases">
        <title>Evaluation and characterization of a potential secondary metabolite violacein from indigenous Chromobacterium amazonense SAM215.</title>
        <authorList>
            <person name="Tarafdar M.R."/>
            <person name="Abedin S.M."/>
            <person name="Atiqua A."/>
            <person name="Saha A."/>
            <person name="Khan S.N."/>
        </authorList>
    </citation>
    <scope>NUCLEOTIDE SEQUENCE [LARGE SCALE GENOMIC DNA]</scope>
    <source>
        <strain evidence="2 3">SAM215</strain>
    </source>
</reference>
<name>A0ABU8V411_9NEIS</name>
<sequence length="237" mass="26273">MRLTWLGMLAWIWWLQTAHAEPVQSSSQAIEPWGDAASGDGLAPRFLRWLAAQSGLQLRQDIRPLPRVVEDLKSGQNALALITASTERDGFGLEVCRPTAIRLSVIYRDAGRTLSLADLRRRPVGILRGTHTLDRFLAESGADRVFVRNLHQGFRMLRAGRLDAMMCVRPGCGHTLRELSTPADKWAELPISSEPMAVYVSRAHPLARDAAMLDRLRAACASPQGKQELAGLLARYD</sequence>
<feature type="chain" id="PRO_5045137730" evidence="1">
    <location>
        <begin position="21"/>
        <end position="237"/>
    </location>
</feature>
<keyword evidence="3" id="KW-1185">Reference proteome</keyword>